<dbReference type="EMBL" id="BAABAS010000004">
    <property type="protein sequence ID" value="GAA4226791.1"/>
    <property type="molecule type" value="Genomic_DNA"/>
</dbReference>
<dbReference type="Pfam" id="PF14023">
    <property type="entry name" value="Bestrophin-like"/>
    <property type="match status" value="1"/>
</dbReference>
<dbReference type="InterPro" id="IPR025333">
    <property type="entry name" value="DUF4239"/>
</dbReference>
<gene>
    <name evidence="2" type="ORF">GCM10022254_12860</name>
</gene>
<comment type="caution">
    <text evidence="2">The sequence shown here is derived from an EMBL/GenBank/DDBJ whole genome shotgun (WGS) entry which is preliminary data.</text>
</comment>
<reference evidence="3" key="1">
    <citation type="journal article" date="2019" name="Int. J. Syst. Evol. Microbiol.">
        <title>The Global Catalogue of Microorganisms (GCM) 10K type strain sequencing project: providing services to taxonomists for standard genome sequencing and annotation.</title>
        <authorList>
            <consortium name="The Broad Institute Genomics Platform"/>
            <consortium name="The Broad Institute Genome Sequencing Center for Infectious Disease"/>
            <person name="Wu L."/>
            <person name="Ma J."/>
        </authorList>
    </citation>
    <scope>NUCLEOTIDE SEQUENCE [LARGE SCALE GENOMIC DNA]</scope>
    <source>
        <strain evidence="3">JCM 17440</strain>
    </source>
</reference>
<keyword evidence="1" id="KW-0472">Membrane</keyword>
<name>A0ABP8BUN1_9ACTN</name>
<sequence>MIIYLAAATCAVGVVLTASVLLRRARAGIADGDPDGPTTGHTGAMLSALFLLAIAIAVIVPWTTADAASSNTYTESQAVSEAYWAAARLPPADAQRVRLELREYVDLVRGPEWKLMRSDGKLSPEGWARLDGLRRDVIAIQPSGDDEIKDARGTVLIHLGEISAARRQRAVDADTSPPAGLLVVTIATGVVVMLLPFFSGARPRGMTLVPLSLMAALLAAGTYLTVDISHVFNGALAVGPDAFTSLHTDLQRIQAGG</sequence>
<keyword evidence="1" id="KW-0812">Transmembrane</keyword>
<keyword evidence="3" id="KW-1185">Reference proteome</keyword>
<keyword evidence="1" id="KW-1133">Transmembrane helix</keyword>
<evidence type="ECO:0000256" key="1">
    <source>
        <dbReference type="SAM" id="Phobius"/>
    </source>
</evidence>
<feature type="transmembrane region" description="Helical" evidence="1">
    <location>
        <begin position="205"/>
        <end position="226"/>
    </location>
</feature>
<feature type="transmembrane region" description="Helical" evidence="1">
    <location>
        <begin position="179"/>
        <end position="199"/>
    </location>
</feature>
<organism evidence="2 3">
    <name type="scientific">Actinomadura meridiana</name>
    <dbReference type="NCBI Taxonomy" id="559626"/>
    <lineage>
        <taxon>Bacteria</taxon>
        <taxon>Bacillati</taxon>
        <taxon>Actinomycetota</taxon>
        <taxon>Actinomycetes</taxon>
        <taxon>Streptosporangiales</taxon>
        <taxon>Thermomonosporaceae</taxon>
        <taxon>Actinomadura</taxon>
    </lineage>
</organism>
<dbReference type="RefSeq" id="WP_344891263.1">
    <property type="nucleotide sequence ID" value="NZ_BAABAS010000004.1"/>
</dbReference>
<evidence type="ECO:0000313" key="3">
    <source>
        <dbReference type="Proteomes" id="UP001501710"/>
    </source>
</evidence>
<protein>
    <recommendedName>
        <fullName evidence="4">DUF4239 domain-containing protein</fullName>
    </recommendedName>
</protein>
<dbReference type="Proteomes" id="UP001501710">
    <property type="component" value="Unassembled WGS sequence"/>
</dbReference>
<evidence type="ECO:0008006" key="4">
    <source>
        <dbReference type="Google" id="ProtNLM"/>
    </source>
</evidence>
<evidence type="ECO:0000313" key="2">
    <source>
        <dbReference type="EMBL" id="GAA4226791.1"/>
    </source>
</evidence>
<accession>A0ABP8BUN1</accession>
<feature type="transmembrane region" description="Helical" evidence="1">
    <location>
        <begin position="43"/>
        <end position="62"/>
    </location>
</feature>
<proteinExistence type="predicted"/>